<dbReference type="InterPro" id="IPR015126">
    <property type="entry name" value="Mu_I-gamma"/>
</dbReference>
<name>A0A179BHS9_RHILE</name>
<dbReference type="InterPro" id="IPR004189">
    <property type="entry name" value="Phage_Mu_transposase"/>
</dbReference>
<dbReference type="GO" id="GO:0015074">
    <property type="term" value="P:DNA integration"/>
    <property type="evidence" value="ECO:0007669"/>
    <property type="project" value="InterPro"/>
</dbReference>
<dbReference type="Pfam" id="PF02914">
    <property type="entry name" value="DDE_2"/>
    <property type="match status" value="1"/>
</dbReference>
<reference evidence="3" key="1">
    <citation type="submission" date="2016-04" db="EMBL/GenBank/DDBJ databases">
        <title>Fast-growing isolate from the root nodules of Vavilovia formosa.</title>
        <authorList>
            <person name="Kimeklis A."/>
            <person name="Safronova V."/>
            <person name="Belimov A."/>
            <person name="Andronov E."/>
        </authorList>
    </citation>
    <scope>NUCLEOTIDE SEQUENCE [LARGE SCALE GENOMIC DNA]</scope>
    <source>
        <strain evidence="3">Vaf-46</strain>
    </source>
</reference>
<dbReference type="Gene3D" id="1.10.10.10">
    <property type="entry name" value="Winged helix-like DNA-binding domain superfamily/Winged helix DNA-binding domain"/>
    <property type="match status" value="1"/>
</dbReference>
<accession>A0A179BHS9</accession>
<dbReference type="SUPFAM" id="SSF50610">
    <property type="entry name" value="mu transposase, C-terminal domain"/>
    <property type="match status" value="1"/>
</dbReference>
<dbReference type="eggNOG" id="COG2801">
    <property type="taxonomic scope" value="Bacteria"/>
</dbReference>
<dbReference type="Pfam" id="PF09299">
    <property type="entry name" value="Mu-transpos_C"/>
    <property type="match status" value="1"/>
</dbReference>
<dbReference type="InterPro" id="IPR036397">
    <property type="entry name" value="RNaseH_sf"/>
</dbReference>
<organism evidence="3">
    <name type="scientific">Rhizobium leguminosarum</name>
    <dbReference type="NCBI Taxonomy" id="384"/>
    <lineage>
        <taxon>Bacteria</taxon>
        <taxon>Pseudomonadati</taxon>
        <taxon>Pseudomonadota</taxon>
        <taxon>Alphaproteobacteria</taxon>
        <taxon>Hyphomicrobiales</taxon>
        <taxon>Rhizobiaceae</taxon>
        <taxon>Rhizobium/Agrobacterium group</taxon>
        <taxon>Rhizobium</taxon>
    </lineage>
</organism>
<dbReference type="InterPro" id="IPR015378">
    <property type="entry name" value="Transposase-like_Mu_C"/>
</dbReference>
<dbReference type="InterPro" id="IPR009004">
    <property type="entry name" value="Transposase_Mu_C"/>
</dbReference>
<feature type="domain" description="Integrase catalytic" evidence="1">
    <location>
        <begin position="242"/>
        <end position="379"/>
    </location>
</feature>
<dbReference type="Gene3D" id="3.30.420.10">
    <property type="entry name" value="Ribonuclease H-like superfamily/Ribonuclease H"/>
    <property type="match status" value="1"/>
</dbReference>
<comment type="caution">
    <text evidence="3">The sequence shown here is derived from an EMBL/GenBank/DDBJ whole genome shotgun (WGS) entry which is preliminary data.</text>
</comment>
<feature type="domain" description="HTH Mu-type" evidence="2">
    <location>
        <begin position="3"/>
        <end position="74"/>
    </location>
</feature>
<proteinExistence type="predicted"/>
<gene>
    <name evidence="3" type="ORF">A4U53_27765</name>
</gene>
<dbReference type="InterPro" id="IPR036388">
    <property type="entry name" value="WH-like_DNA-bd_sf"/>
</dbReference>
<dbReference type="InterPro" id="IPR012337">
    <property type="entry name" value="RNaseH-like_sf"/>
</dbReference>
<dbReference type="GO" id="GO:0006313">
    <property type="term" value="P:DNA transposition"/>
    <property type="evidence" value="ECO:0007669"/>
    <property type="project" value="InterPro"/>
</dbReference>
<dbReference type="InterPro" id="IPR001584">
    <property type="entry name" value="Integrase_cat-core"/>
</dbReference>
<dbReference type="AlphaFoldDB" id="A0A179BHS9"/>
<evidence type="ECO:0000313" key="3">
    <source>
        <dbReference type="EMBL" id="OAP91262.1"/>
    </source>
</evidence>
<dbReference type="Gene3D" id="2.30.30.130">
    <property type="entry name" value="Transposase, Mu, C-terminal"/>
    <property type="match status" value="1"/>
</dbReference>
<dbReference type="PROSITE" id="PS50994">
    <property type="entry name" value="INTEGRASE"/>
    <property type="match status" value="1"/>
</dbReference>
<dbReference type="SUPFAM" id="SSF53098">
    <property type="entry name" value="Ribonuclease H-like"/>
    <property type="match status" value="1"/>
</dbReference>
<protein>
    <submittedName>
        <fullName evidence="3">Transposase</fullName>
    </submittedName>
</protein>
<dbReference type="SUPFAM" id="SSF46689">
    <property type="entry name" value="Homeodomain-like"/>
    <property type="match status" value="2"/>
</dbReference>
<dbReference type="EMBL" id="LWBS01000391">
    <property type="protein sequence ID" value="OAP91262.1"/>
    <property type="molecule type" value="Genomic_DNA"/>
</dbReference>
<dbReference type="Gene3D" id="1.10.10.60">
    <property type="entry name" value="Homeodomain-like"/>
    <property type="match status" value="2"/>
</dbReference>
<dbReference type="GO" id="GO:0004803">
    <property type="term" value="F:transposase activity"/>
    <property type="evidence" value="ECO:0007669"/>
    <property type="project" value="InterPro"/>
</dbReference>
<dbReference type="Gene3D" id="6.10.250.2550">
    <property type="match status" value="1"/>
</dbReference>
<dbReference type="InterPro" id="IPR009057">
    <property type="entry name" value="Homeodomain-like_sf"/>
</dbReference>
<sequence>MKQFYTIAELVAANLPEVPRDPSKLNRFASENWRGDSTRARLTAGKTKPVWEYHYSLLPQAAQTRLLIVHSAPANDDKDVKAEQKRDLWRRYDALSSQHKGICEQRLKLIQMADELERGGLSAKAAIMMACRKGGVEKSALYQWREMVSGIDRQDWLAALAPSYKAERARSECHPKAWEYIKSDYLRPEAPKFSACYRRLLVAAHKEDWSPIPHERSLRRRLDAEVSEAVQKLARKGRETAKGLYPAQRRTRSHLHAMQMVNMDGHKLDIFVRVPWSEQPVRVFLLGIQDLYSGKVLAWRISDSENKETVRLVIGDMVERFGIPDRIYLDNGRSFASKWISGGAATRYRFKVRDEDPEGLLVTLGIEPRWTNPYSGQSKPIERAWGDLAENISKHPFCAGAYTGNTPAAKPENYGSRAVPLEALREHVAREIAEHNARTGRKAQTCKGRSFDATFEESIAHPGTIVRWPTAAQRSLWLLASEAIRAQKGSGEIHYHGNRYWARELNQYAGQKVTIRFDPDNLHGAIRVYDLKNSLICDAPCIADAGFDDQEAARQHARKRRDYQKAVAAEKSAHAALTAGELADILTKGQQTRQPTPEPIRPKVTRLVTGNLALKQPLAADDNTFEDSFSRALSRVAGERAVIEFPKGDRSGK</sequence>
<dbReference type="InterPro" id="IPR003314">
    <property type="entry name" value="Mu-type_HTH"/>
</dbReference>
<dbReference type="GO" id="GO:0003677">
    <property type="term" value="F:DNA binding"/>
    <property type="evidence" value="ECO:0007669"/>
    <property type="project" value="InterPro"/>
</dbReference>
<evidence type="ECO:0000259" key="2">
    <source>
        <dbReference type="PROSITE" id="PS51702"/>
    </source>
</evidence>
<dbReference type="PROSITE" id="PS51702">
    <property type="entry name" value="HTH_MU"/>
    <property type="match status" value="1"/>
</dbReference>
<evidence type="ECO:0000259" key="1">
    <source>
        <dbReference type="PROSITE" id="PS50994"/>
    </source>
</evidence>
<dbReference type="Pfam" id="PF09039">
    <property type="entry name" value="HTH_Tnp_Mu_2"/>
    <property type="match status" value="1"/>
</dbReference>